<accession>A0A6A1V9X5</accession>
<dbReference type="PANTHER" id="PTHR12854:SF12">
    <property type="entry name" value="POLYADENYLATE-BINDING PROTEIN INTERACTING PROTEIN"/>
    <property type="match status" value="1"/>
</dbReference>
<keyword evidence="4" id="KW-1185">Reference proteome</keyword>
<dbReference type="EMBL" id="RXIC02000024">
    <property type="protein sequence ID" value="KAB1209285.1"/>
    <property type="molecule type" value="Genomic_DNA"/>
</dbReference>
<evidence type="ECO:0000313" key="4">
    <source>
        <dbReference type="Proteomes" id="UP000516437"/>
    </source>
</evidence>
<organism evidence="3 4">
    <name type="scientific">Morella rubra</name>
    <name type="common">Chinese bayberry</name>
    <dbReference type="NCBI Taxonomy" id="262757"/>
    <lineage>
        <taxon>Eukaryota</taxon>
        <taxon>Viridiplantae</taxon>
        <taxon>Streptophyta</taxon>
        <taxon>Embryophyta</taxon>
        <taxon>Tracheophyta</taxon>
        <taxon>Spermatophyta</taxon>
        <taxon>Magnoliopsida</taxon>
        <taxon>eudicotyledons</taxon>
        <taxon>Gunneridae</taxon>
        <taxon>Pentapetalae</taxon>
        <taxon>rosids</taxon>
        <taxon>fabids</taxon>
        <taxon>Fagales</taxon>
        <taxon>Myricaceae</taxon>
        <taxon>Morella</taxon>
    </lineage>
</organism>
<evidence type="ECO:0000256" key="1">
    <source>
        <dbReference type="SAM" id="MobiDB-lite"/>
    </source>
</evidence>
<sequence>MGSNRELLNNETSYSSPSSSSSLSEALIFATVCIIGLPIDVHVKDGSVYSGLLHTACVEDEYGISSKLAFHSIGFLNFC</sequence>
<proteinExistence type="predicted"/>
<feature type="compositionally biased region" description="Polar residues" evidence="1">
    <location>
        <begin position="1"/>
        <end position="12"/>
    </location>
</feature>
<feature type="region of interest" description="Disordered" evidence="1">
    <location>
        <begin position="1"/>
        <end position="21"/>
    </location>
</feature>
<evidence type="ECO:0000259" key="2">
    <source>
        <dbReference type="Pfam" id="PF14438"/>
    </source>
</evidence>
<gene>
    <name evidence="3" type="ORF">CJ030_MR6G024333</name>
</gene>
<protein>
    <submittedName>
        <fullName evidence="3">Polyadenylate-binding protein-interacting protein 3</fullName>
    </submittedName>
</protein>
<dbReference type="InterPro" id="IPR045117">
    <property type="entry name" value="ATXN2-like"/>
</dbReference>
<feature type="domain" description="Ataxin 2 SM" evidence="2">
    <location>
        <begin position="25"/>
        <end position="65"/>
    </location>
</feature>
<dbReference type="Proteomes" id="UP000516437">
    <property type="component" value="Chromosome 6"/>
</dbReference>
<dbReference type="OrthoDB" id="2275718at2759"/>
<comment type="caution">
    <text evidence="3">The sequence shown here is derived from an EMBL/GenBank/DDBJ whole genome shotgun (WGS) entry which is preliminary data.</text>
</comment>
<dbReference type="GO" id="GO:0003729">
    <property type="term" value="F:mRNA binding"/>
    <property type="evidence" value="ECO:0007669"/>
    <property type="project" value="TreeGrafter"/>
</dbReference>
<dbReference type="InterPro" id="IPR025852">
    <property type="entry name" value="SM_dom_ATX"/>
</dbReference>
<dbReference type="GO" id="GO:0034063">
    <property type="term" value="P:stress granule assembly"/>
    <property type="evidence" value="ECO:0007669"/>
    <property type="project" value="TreeGrafter"/>
</dbReference>
<dbReference type="Pfam" id="PF14438">
    <property type="entry name" value="SM-ATX"/>
    <property type="match status" value="1"/>
</dbReference>
<reference evidence="3 4" key="1">
    <citation type="journal article" date="2019" name="Plant Biotechnol. J.">
        <title>The red bayberry genome and genetic basis of sex determination.</title>
        <authorList>
            <person name="Jia H.M."/>
            <person name="Jia H.J."/>
            <person name="Cai Q.L."/>
            <person name="Wang Y."/>
            <person name="Zhao H.B."/>
            <person name="Yang W.F."/>
            <person name="Wang G.Y."/>
            <person name="Li Y.H."/>
            <person name="Zhan D.L."/>
            <person name="Shen Y.T."/>
            <person name="Niu Q.F."/>
            <person name="Chang L."/>
            <person name="Qiu J."/>
            <person name="Zhao L."/>
            <person name="Xie H.B."/>
            <person name="Fu W.Y."/>
            <person name="Jin J."/>
            <person name="Li X.W."/>
            <person name="Jiao Y."/>
            <person name="Zhou C.C."/>
            <person name="Tu T."/>
            <person name="Chai C.Y."/>
            <person name="Gao J.L."/>
            <person name="Fan L.J."/>
            <person name="van de Weg E."/>
            <person name="Wang J.Y."/>
            <person name="Gao Z.S."/>
        </authorList>
    </citation>
    <scope>NUCLEOTIDE SEQUENCE [LARGE SCALE GENOMIC DNA]</scope>
    <source>
        <tissue evidence="3">Leaves</tissue>
    </source>
</reference>
<dbReference type="AlphaFoldDB" id="A0A6A1V9X5"/>
<dbReference type="PANTHER" id="PTHR12854">
    <property type="entry name" value="ATAXIN 2-RELATED"/>
    <property type="match status" value="1"/>
</dbReference>
<evidence type="ECO:0000313" key="3">
    <source>
        <dbReference type="EMBL" id="KAB1209285.1"/>
    </source>
</evidence>
<name>A0A6A1V9X5_9ROSI</name>
<dbReference type="GO" id="GO:0010494">
    <property type="term" value="C:cytoplasmic stress granule"/>
    <property type="evidence" value="ECO:0007669"/>
    <property type="project" value="TreeGrafter"/>
</dbReference>